<gene>
    <name evidence="6" type="ORF">ACFSQ3_12720</name>
</gene>
<evidence type="ECO:0000256" key="3">
    <source>
        <dbReference type="ARBA" id="ARBA00022630"/>
    </source>
</evidence>
<dbReference type="Pfam" id="PF03441">
    <property type="entry name" value="FAD_binding_7"/>
    <property type="match status" value="1"/>
</dbReference>
<comment type="cofactor">
    <cofactor evidence="2">
        <name>FAD</name>
        <dbReference type="ChEBI" id="CHEBI:57692"/>
    </cofactor>
</comment>
<dbReference type="InterPro" id="IPR006050">
    <property type="entry name" value="DNA_photolyase_N"/>
</dbReference>
<dbReference type="InterPro" id="IPR002081">
    <property type="entry name" value="Cryptochrome/DNA_photolyase_1"/>
</dbReference>
<reference evidence="7" key="1">
    <citation type="journal article" date="2019" name="Int. J. Syst. Evol. Microbiol.">
        <title>The Global Catalogue of Microorganisms (GCM) 10K type strain sequencing project: providing services to taxonomists for standard genome sequencing and annotation.</title>
        <authorList>
            <consortium name="The Broad Institute Genomics Platform"/>
            <consortium name="The Broad Institute Genome Sequencing Center for Infectious Disease"/>
            <person name="Wu L."/>
            <person name="Ma J."/>
        </authorList>
    </citation>
    <scope>NUCLEOTIDE SEQUENCE [LARGE SCALE GENOMIC DNA]</scope>
    <source>
        <strain evidence="7">KCTC 42248</strain>
    </source>
</reference>
<dbReference type="RefSeq" id="WP_380869939.1">
    <property type="nucleotide sequence ID" value="NZ_JBHUMA010000006.1"/>
</dbReference>
<dbReference type="Gene3D" id="1.10.579.10">
    <property type="entry name" value="DNA Cyclobutane Dipyrimidine Photolyase, subunit A, domain 3"/>
    <property type="match status" value="1"/>
</dbReference>
<keyword evidence="3" id="KW-0285">Flavoprotein</keyword>
<accession>A0ABW5NLM8</accession>
<dbReference type="InterPro" id="IPR014729">
    <property type="entry name" value="Rossmann-like_a/b/a_fold"/>
</dbReference>
<comment type="cofactor">
    <cofactor evidence="1">
        <name>(6R)-5,10-methylene-5,6,7,8-tetrahydrofolate</name>
        <dbReference type="ChEBI" id="CHEBI:15636"/>
    </cofactor>
</comment>
<dbReference type="PROSITE" id="PS51645">
    <property type="entry name" value="PHR_CRY_ALPHA_BETA"/>
    <property type="match status" value="1"/>
</dbReference>
<protein>
    <submittedName>
        <fullName evidence="6">Deoxyribodipyrimidine photo-lyase</fullName>
        <ecNumber evidence="6">4.1.99.3</ecNumber>
    </submittedName>
</protein>
<dbReference type="InterPro" id="IPR036155">
    <property type="entry name" value="Crypto/Photolyase_N_sf"/>
</dbReference>
<dbReference type="EC" id="4.1.99.3" evidence="6"/>
<dbReference type="Pfam" id="PF00875">
    <property type="entry name" value="DNA_photolyase"/>
    <property type="match status" value="1"/>
</dbReference>
<dbReference type="InterPro" id="IPR005101">
    <property type="entry name" value="Cryptochr/Photolyase_FAD-bd"/>
</dbReference>
<dbReference type="EMBL" id="JBHUMA010000006">
    <property type="protein sequence ID" value="MFD2599815.1"/>
    <property type="molecule type" value="Genomic_DNA"/>
</dbReference>
<evidence type="ECO:0000259" key="5">
    <source>
        <dbReference type="PROSITE" id="PS51645"/>
    </source>
</evidence>
<evidence type="ECO:0000313" key="7">
    <source>
        <dbReference type="Proteomes" id="UP001597393"/>
    </source>
</evidence>
<dbReference type="Gene3D" id="1.25.40.80">
    <property type="match status" value="1"/>
</dbReference>
<keyword evidence="6" id="KW-0456">Lyase</keyword>
<organism evidence="6 7">
    <name type="scientific">Sphingobacterium corticis</name>
    <dbReference type="NCBI Taxonomy" id="1812823"/>
    <lineage>
        <taxon>Bacteria</taxon>
        <taxon>Pseudomonadati</taxon>
        <taxon>Bacteroidota</taxon>
        <taxon>Sphingobacteriia</taxon>
        <taxon>Sphingobacteriales</taxon>
        <taxon>Sphingobacteriaceae</taxon>
        <taxon>Sphingobacterium</taxon>
    </lineage>
</organism>
<evidence type="ECO:0000313" key="6">
    <source>
        <dbReference type="EMBL" id="MFD2599815.1"/>
    </source>
</evidence>
<evidence type="ECO:0000256" key="4">
    <source>
        <dbReference type="ARBA" id="ARBA00022827"/>
    </source>
</evidence>
<keyword evidence="4" id="KW-0274">FAD</keyword>
<dbReference type="SUPFAM" id="SSF52425">
    <property type="entry name" value="Cryptochrome/photolyase, N-terminal domain"/>
    <property type="match status" value="1"/>
</dbReference>
<sequence>MEKKKVILVWFRNDLRLHDNEILLEAVQKADVVIPVYCFDPRYFTLNKFGNKNTGILRAQFLLETVAAFKADLQGIQGDLLTYLGYPEEIIPRLATKYEIDEVYHHREVAQRETQISEKVESALWQTSRVNLKHFIGHTMYHKEDLPFPIRDIPNSFATFKKKIERESQVRAVSPTVEKMVVPAHLESTDLPTLVELGFSESEIAEVSEKSLIGGEQHGLENLETVLADDYKSFHDFTLLSPYMATGALSPILIYHKLHAAMTPKNKKRLERRTARLFWRDYYRFMLKKYPNVYFKAFGHLAVVPEWLEIKPNNSTNNIDWKSGNTGEEFIDQAVHILKKTGNLPSEARTVLALYIIQETSADWLETASFFEEHLLDYNPATTYGNLSHIAGVGTSPKDNLSTIHWRDLMNKNYPKGLEYEFATHS</sequence>
<comment type="caution">
    <text evidence="6">The sequence shown here is derived from an EMBL/GenBank/DDBJ whole genome shotgun (WGS) entry which is preliminary data.</text>
</comment>
<name>A0ABW5NLM8_9SPHI</name>
<evidence type="ECO:0000256" key="2">
    <source>
        <dbReference type="ARBA" id="ARBA00001974"/>
    </source>
</evidence>
<feature type="domain" description="Photolyase/cryptochrome alpha/beta" evidence="5">
    <location>
        <begin position="5"/>
        <end position="140"/>
    </location>
</feature>
<proteinExistence type="predicted"/>
<dbReference type="PANTHER" id="PTHR11455">
    <property type="entry name" value="CRYPTOCHROME"/>
    <property type="match status" value="1"/>
</dbReference>
<dbReference type="GO" id="GO:0003904">
    <property type="term" value="F:deoxyribodipyrimidine photo-lyase activity"/>
    <property type="evidence" value="ECO:0007669"/>
    <property type="project" value="UniProtKB-EC"/>
</dbReference>
<dbReference type="SUPFAM" id="SSF48173">
    <property type="entry name" value="Cryptochrome/photolyase FAD-binding domain"/>
    <property type="match status" value="1"/>
</dbReference>
<dbReference type="Gene3D" id="3.40.50.620">
    <property type="entry name" value="HUPs"/>
    <property type="match status" value="1"/>
</dbReference>
<dbReference type="InterPro" id="IPR036134">
    <property type="entry name" value="Crypto/Photolyase_FAD-like_sf"/>
</dbReference>
<dbReference type="PANTHER" id="PTHR11455:SF9">
    <property type="entry name" value="CRYPTOCHROME CIRCADIAN CLOCK 5 ISOFORM X1"/>
    <property type="match status" value="1"/>
</dbReference>
<evidence type="ECO:0000256" key="1">
    <source>
        <dbReference type="ARBA" id="ARBA00001932"/>
    </source>
</evidence>
<keyword evidence="7" id="KW-1185">Reference proteome</keyword>
<dbReference type="Proteomes" id="UP001597393">
    <property type="component" value="Unassembled WGS sequence"/>
</dbReference>